<evidence type="ECO:0000313" key="2">
    <source>
        <dbReference type="EMBL" id="KAF4039074.1"/>
    </source>
</evidence>
<name>A0A833T9J4_PHYIN</name>
<sequence>MTKTTTDTGSSREAVRHHASACASRPEQQSTLTQTPLLAEREHDSEEVRTQTQCQVLVTRLTQQQPVERRTHQKMRVVSVPNNQRQAEEYEDKPMYLPMEAYDQDQTRRPAEMMEEPDTQQQQQQTHQHEDEQSDHLTKKTKSRPFTCLLDEGDAVSTAWCPHDLASADGGRTTLWLNAAEDDIGPAPADTYWSSKLNGWVIDLTQTAPQKLWINQADYEALWRQGRVHTGADEDSDDSDQDQEGDDSEDDSDGAGNAIPREPAH</sequence>
<comment type="caution">
    <text evidence="2">The sequence shown here is derived from an EMBL/GenBank/DDBJ whole genome shotgun (WGS) entry which is preliminary data.</text>
</comment>
<feature type="region of interest" description="Disordered" evidence="1">
    <location>
        <begin position="1"/>
        <end position="51"/>
    </location>
</feature>
<feature type="compositionally biased region" description="Polar residues" evidence="1">
    <location>
        <begin position="1"/>
        <end position="11"/>
    </location>
</feature>
<feature type="region of interest" description="Disordered" evidence="1">
    <location>
        <begin position="110"/>
        <end position="140"/>
    </location>
</feature>
<feature type="region of interest" description="Disordered" evidence="1">
    <location>
        <begin position="226"/>
        <end position="265"/>
    </location>
</feature>
<organism evidence="2 3">
    <name type="scientific">Phytophthora infestans</name>
    <name type="common">Potato late blight agent</name>
    <name type="synonym">Botrytis infestans</name>
    <dbReference type="NCBI Taxonomy" id="4787"/>
    <lineage>
        <taxon>Eukaryota</taxon>
        <taxon>Sar</taxon>
        <taxon>Stramenopiles</taxon>
        <taxon>Oomycota</taxon>
        <taxon>Peronosporomycetes</taxon>
        <taxon>Peronosporales</taxon>
        <taxon>Peronosporaceae</taxon>
        <taxon>Phytophthora</taxon>
    </lineage>
</organism>
<dbReference type="Proteomes" id="UP000602510">
    <property type="component" value="Unassembled WGS sequence"/>
</dbReference>
<dbReference type="AlphaFoldDB" id="A0A833T9J4"/>
<feature type="compositionally biased region" description="Acidic residues" evidence="1">
    <location>
        <begin position="233"/>
        <end position="253"/>
    </location>
</feature>
<gene>
    <name evidence="2" type="ORF">GN244_ATG08821</name>
</gene>
<reference evidence="2" key="1">
    <citation type="submission" date="2020-04" db="EMBL/GenBank/DDBJ databases">
        <title>Hybrid Assembly of Korean Phytophthora infestans isolates.</title>
        <authorList>
            <person name="Prokchorchik M."/>
            <person name="Lee Y."/>
            <person name="Seo J."/>
            <person name="Cho J.-H."/>
            <person name="Park Y.-E."/>
            <person name="Jang D.-C."/>
            <person name="Im J.-S."/>
            <person name="Choi J.-G."/>
            <person name="Park H.-J."/>
            <person name="Lee G.-B."/>
            <person name="Lee Y.-G."/>
            <person name="Hong S.-Y."/>
            <person name="Cho K."/>
            <person name="Sohn K.H."/>
        </authorList>
    </citation>
    <scope>NUCLEOTIDE SEQUENCE</scope>
    <source>
        <strain evidence="2">KR_1_A1</strain>
    </source>
</reference>
<dbReference type="EMBL" id="WSZM01000183">
    <property type="protein sequence ID" value="KAF4039074.1"/>
    <property type="molecule type" value="Genomic_DNA"/>
</dbReference>
<accession>A0A833T9J4</accession>
<proteinExistence type="predicted"/>
<feature type="compositionally biased region" description="Basic and acidic residues" evidence="1">
    <location>
        <begin position="127"/>
        <end position="138"/>
    </location>
</feature>
<feature type="compositionally biased region" description="Polar residues" evidence="1">
    <location>
        <begin position="26"/>
        <end position="36"/>
    </location>
</feature>
<protein>
    <submittedName>
        <fullName evidence="2">Uncharacterized protein</fullName>
    </submittedName>
</protein>
<evidence type="ECO:0000313" key="3">
    <source>
        <dbReference type="Proteomes" id="UP000602510"/>
    </source>
</evidence>
<feature type="compositionally biased region" description="Basic and acidic residues" evidence="1">
    <location>
        <begin position="39"/>
        <end position="49"/>
    </location>
</feature>
<evidence type="ECO:0000256" key="1">
    <source>
        <dbReference type="SAM" id="MobiDB-lite"/>
    </source>
</evidence>
<keyword evidence="3" id="KW-1185">Reference proteome</keyword>